<dbReference type="SUPFAM" id="SSF46785">
    <property type="entry name" value="Winged helix' DNA-binding domain"/>
    <property type="match status" value="1"/>
</dbReference>
<feature type="domain" description="Transcription regulator PadR C-terminal" evidence="2">
    <location>
        <begin position="94"/>
        <end position="180"/>
    </location>
</feature>
<dbReference type="RefSeq" id="WP_154237719.1">
    <property type="nucleotide sequence ID" value="NZ_WKPI01000002.1"/>
</dbReference>
<protein>
    <submittedName>
        <fullName evidence="3">PadR family transcriptional regulator</fullName>
    </submittedName>
</protein>
<dbReference type="AlphaFoldDB" id="A0A6N7S315"/>
<feature type="domain" description="Transcription regulator PadR N-terminal" evidence="1">
    <location>
        <begin position="7"/>
        <end position="80"/>
    </location>
</feature>
<dbReference type="PANTHER" id="PTHR43252:SF4">
    <property type="entry name" value="TRANSCRIPTIONAL REGULATORY PROTEIN"/>
    <property type="match status" value="1"/>
</dbReference>
<dbReference type="InterPro" id="IPR036390">
    <property type="entry name" value="WH_DNA-bd_sf"/>
</dbReference>
<accession>A0A6N7S315</accession>
<dbReference type="Pfam" id="PF03551">
    <property type="entry name" value="PadR"/>
    <property type="match status" value="1"/>
</dbReference>
<dbReference type="Proteomes" id="UP000480929">
    <property type="component" value="Unassembled WGS sequence"/>
</dbReference>
<evidence type="ECO:0000313" key="4">
    <source>
        <dbReference type="EMBL" id="MSC31837.1"/>
    </source>
</evidence>
<sequence>MALRQGLLGLLNYGEMTGYELAKAFNDSLSYFWQAQTSQIYRELNQMEALGWLQSRIEVQADKPNKRVYSITPAGKAQLQRWLESELPAEMLPTRSEVLLRLFFSAKRAPQNTIESLQQLAQAYQVQLRQMERIGGVIAQYQTLTQASRDALYWEMTADFGLVYSRMCLDWVYRCIERLKDDHNENAGA</sequence>
<dbReference type="Gene3D" id="6.10.140.190">
    <property type="match status" value="1"/>
</dbReference>
<reference evidence="5 6" key="1">
    <citation type="journal article" date="2019" name="Nat. Med.">
        <title>A library of human gut bacterial isolates paired with longitudinal multiomics data enables mechanistic microbiome research.</title>
        <authorList>
            <person name="Poyet M."/>
            <person name="Groussin M."/>
            <person name="Gibbons S.M."/>
            <person name="Avila-Pacheco J."/>
            <person name="Jiang X."/>
            <person name="Kearney S.M."/>
            <person name="Perrotta A.R."/>
            <person name="Berdy B."/>
            <person name="Zhao S."/>
            <person name="Lieberman T.D."/>
            <person name="Swanson P.K."/>
            <person name="Smith M."/>
            <person name="Roesemann S."/>
            <person name="Alexander J.E."/>
            <person name="Rich S.A."/>
            <person name="Livny J."/>
            <person name="Vlamakis H."/>
            <person name="Clish C."/>
            <person name="Bullock K."/>
            <person name="Deik A."/>
            <person name="Scott J."/>
            <person name="Pierce K.A."/>
            <person name="Xavier R.J."/>
            <person name="Alm E.J."/>
        </authorList>
    </citation>
    <scope>NUCLEOTIDE SEQUENCE [LARGE SCALE GENOMIC DNA]</scope>
    <source>
        <strain evidence="3 5">BIOML-A4</strain>
        <strain evidence="4 6">BIOML-A5</strain>
    </source>
</reference>
<evidence type="ECO:0000313" key="6">
    <source>
        <dbReference type="Proteomes" id="UP000480929"/>
    </source>
</evidence>
<name>A0A6N7S315_9FIRM</name>
<organism evidence="3 5">
    <name type="scientific">Holdemania massiliensis</name>
    <dbReference type="NCBI Taxonomy" id="1468449"/>
    <lineage>
        <taxon>Bacteria</taxon>
        <taxon>Bacillati</taxon>
        <taxon>Bacillota</taxon>
        <taxon>Erysipelotrichia</taxon>
        <taxon>Erysipelotrichales</taxon>
        <taxon>Erysipelotrichaceae</taxon>
        <taxon>Holdemania</taxon>
    </lineage>
</organism>
<dbReference type="EMBL" id="WKPI01000002">
    <property type="protein sequence ID" value="MSC31837.1"/>
    <property type="molecule type" value="Genomic_DNA"/>
</dbReference>
<gene>
    <name evidence="4" type="ORF">GKD88_01685</name>
    <name evidence="3" type="ORF">GKE08_01885</name>
</gene>
<evidence type="ECO:0000313" key="3">
    <source>
        <dbReference type="EMBL" id="MSA88082.1"/>
    </source>
</evidence>
<proteinExistence type="predicted"/>
<evidence type="ECO:0000259" key="1">
    <source>
        <dbReference type="Pfam" id="PF03551"/>
    </source>
</evidence>
<comment type="caution">
    <text evidence="3">The sequence shown here is derived from an EMBL/GenBank/DDBJ whole genome shotgun (WGS) entry which is preliminary data.</text>
</comment>
<dbReference type="Proteomes" id="UP000433575">
    <property type="component" value="Unassembled WGS sequence"/>
</dbReference>
<dbReference type="Pfam" id="PF10400">
    <property type="entry name" value="Vir_act_alpha_C"/>
    <property type="match status" value="1"/>
</dbReference>
<dbReference type="InterPro" id="IPR005149">
    <property type="entry name" value="Tscrpt_reg_PadR_N"/>
</dbReference>
<evidence type="ECO:0000259" key="2">
    <source>
        <dbReference type="Pfam" id="PF10400"/>
    </source>
</evidence>
<dbReference type="InterPro" id="IPR018309">
    <property type="entry name" value="Tscrpt_reg_PadR_C"/>
</dbReference>
<keyword evidence="6" id="KW-1185">Reference proteome</keyword>
<dbReference type="InterPro" id="IPR036388">
    <property type="entry name" value="WH-like_DNA-bd_sf"/>
</dbReference>
<evidence type="ECO:0000313" key="5">
    <source>
        <dbReference type="Proteomes" id="UP000433575"/>
    </source>
</evidence>
<dbReference type="EMBL" id="WKPJ01000002">
    <property type="protein sequence ID" value="MSA88082.1"/>
    <property type="molecule type" value="Genomic_DNA"/>
</dbReference>
<dbReference type="Gene3D" id="1.10.10.10">
    <property type="entry name" value="Winged helix-like DNA-binding domain superfamily/Winged helix DNA-binding domain"/>
    <property type="match status" value="1"/>
</dbReference>
<dbReference type="OrthoDB" id="8595425at2"/>
<dbReference type="PANTHER" id="PTHR43252">
    <property type="entry name" value="TRANSCRIPTIONAL REGULATOR YQJI"/>
    <property type="match status" value="1"/>
</dbReference>